<evidence type="ECO:0000256" key="9">
    <source>
        <dbReference type="HAMAP-Rule" id="MF_00834"/>
    </source>
</evidence>
<dbReference type="AlphaFoldDB" id="A0A212JX19"/>
<evidence type="ECO:0000256" key="1">
    <source>
        <dbReference type="ARBA" id="ARBA00001933"/>
    </source>
</evidence>
<comment type="cofactor">
    <cofactor evidence="1 9">
        <name>pyridoxal 5'-phosphate</name>
        <dbReference type="ChEBI" id="CHEBI:597326"/>
    </cofactor>
</comment>
<dbReference type="GO" id="GO:0004141">
    <property type="term" value="F:dethiobiotin synthase activity"/>
    <property type="evidence" value="ECO:0007669"/>
    <property type="project" value="TreeGrafter"/>
</dbReference>
<dbReference type="NCBIfam" id="TIGR00508">
    <property type="entry name" value="bioA"/>
    <property type="match status" value="1"/>
</dbReference>
<name>A0A212JX19_9PROT</name>
<accession>A0A212JX19</accession>
<dbReference type="UniPathway" id="UPA00078">
    <property type="reaction ID" value="UER00160"/>
</dbReference>
<dbReference type="InterPro" id="IPR005815">
    <property type="entry name" value="BioA"/>
</dbReference>
<dbReference type="EC" id="2.6.1.62" evidence="9"/>
<dbReference type="InterPro" id="IPR005814">
    <property type="entry name" value="Aminotrans_3"/>
</dbReference>
<keyword evidence="9" id="KW-0963">Cytoplasm</keyword>
<dbReference type="GO" id="GO:0009102">
    <property type="term" value="P:biotin biosynthetic process"/>
    <property type="evidence" value="ECO:0007669"/>
    <property type="project" value="UniProtKB-UniRule"/>
</dbReference>
<dbReference type="GO" id="GO:0030170">
    <property type="term" value="F:pyridoxal phosphate binding"/>
    <property type="evidence" value="ECO:0007669"/>
    <property type="project" value="UniProtKB-UniRule"/>
</dbReference>
<evidence type="ECO:0000256" key="6">
    <source>
        <dbReference type="ARBA" id="ARBA00022756"/>
    </source>
</evidence>
<dbReference type="SUPFAM" id="SSF53383">
    <property type="entry name" value="PLP-dependent transferases"/>
    <property type="match status" value="1"/>
</dbReference>
<feature type="binding site" evidence="9">
    <location>
        <position position="283"/>
    </location>
    <ligand>
        <name>substrate</name>
    </ligand>
</feature>
<comment type="subcellular location">
    <subcellularLocation>
        <location evidence="9">Cytoplasm</location>
    </subcellularLocation>
</comment>
<keyword evidence="7 9" id="KW-0663">Pyridoxal phosphate</keyword>
<dbReference type="Gene3D" id="3.40.640.10">
    <property type="entry name" value="Type I PLP-dependent aspartate aminotransferase-like (Major domain)"/>
    <property type="match status" value="1"/>
</dbReference>
<feature type="binding site" evidence="9">
    <location>
        <begin position="117"/>
        <end position="118"/>
    </location>
    <ligand>
        <name>pyridoxal 5'-phosphate</name>
        <dbReference type="ChEBI" id="CHEBI:597326"/>
    </ligand>
</feature>
<dbReference type="InterPro" id="IPR015422">
    <property type="entry name" value="PyrdxlP-dep_Trfase_small"/>
</dbReference>
<dbReference type="Pfam" id="PF00202">
    <property type="entry name" value="Aminotran_3"/>
    <property type="match status" value="1"/>
</dbReference>
<dbReference type="NCBIfam" id="NF004624">
    <property type="entry name" value="PRK05964.1"/>
    <property type="match status" value="1"/>
</dbReference>
<keyword evidence="5 9" id="KW-0949">S-adenosyl-L-methionine</keyword>
<dbReference type="CDD" id="cd00610">
    <property type="entry name" value="OAT_like"/>
    <property type="match status" value="1"/>
</dbReference>
<feature type="binding site" evidence="9">
    <location>
        <position position="254"/>
    </location>
    <ligand>
        <name>pyridoxal 5'-phosphate</name>
        <dbReference type="ChEBI" id="CHEBI:597326"/>
    </ligand>
</feature>
<keyword evidence="6 9" id="KW-0093">Biotin biosynthesis</keyword>
<feature type="modified residue" description="N6-(pyridoxal phosphate)lysine" evidence="9">
    <location>
        <position position="283"/>
    </location>
</feature>
<dbReference type="HAMAP" id="MF_00834">
    <property type="entry name" value="BioA"/>
    <property type="match status" value="1"/>
</dbReference>
<protein>
    <recommendedName>
        <fullName evidence="9">Adenosylmethionine-8-amino-7-oxononanoate aminotransferase</fullName>
        <ecNumber evidence="9">2.6.1.62</ecNumber>
    </recommendedName>
    <alternativeName>
        <fullName evidence="9">7,8-diamino-pelargonic acid aminotransferase</fullName>
        <shortName evidence="9">DAPA AT</shortName>
        <shortName evidence="9">DAPA aminotransferase</shortName>
    </alternativeName>
    <alternativeName>
        <fullName evidence="9">7,8-diaminononanoate synthase</fullName>
        <shortName evidence="9">DANS</shortName>
    </alternativeName>
    <alternativeName>
        <fullName evidence="9">Diaminopelargonic acid synthase</fullName>
    </alternativeName>
</protein>
<organism evidence="10">
    <name type="scientific">uncultured Alphaproteobacteria bacterium</name>
    <dbReference type="NCBI Taxonomy" id="91750"/>
    <lineage>
        <taxon>Bacteria</taxon>
        <taxon>Pseudomonadati</taxon>
        <taxon>Pseudomonadota</taxon>
        <taxon>Alphaproteobacteria</taxon>
        <taxon>environmental samples</taxon>
    </lineage>
</organism>
<feature type="binding site" evidence="9">
    <location>
        <position position="409"/>
    </location>
    <ligand>
        <name>substrate</name>
    </ligand>
</feature>
<gene>
    <name evidence="9" type="primary">bioA</name>
    <name evidence="10" type="ORF">KL86APRO_11798</name>
</gene>
<dbReference type="InterPro" id="IPR049704">
    <property type="entry name" value="Aminotrans_3_PPA_site"/>
</dbReference>
<evidence type="ECO:0000256" key="7">
    <source>
        <dbReference type="ARBA" id="ARBA00022898"/>
    </source>
</evidence>
<dbReference type="PROSITE" id="PS00600">
    <property type="entry name" value="AA_TRANSFER_CLASS_3"/>
    <property type="match status" value="1"/>
</dbReference>
<dbReference type="InterPro" id="IPR015424">
    <property type="entry name" value="PyrdxlP-dep_Trfase"/>
</dbReference>
<dbReference type="EMBL" id="FLUO01000001">
    <property type="protein sequence ID" value="SBW04020.1"/>
    <property type="molecule type" value="Genomic_DNA"/>
</dbReference>
<evidence type="ECO:0000256" key="8">
    <source>
        <dbReference type="ARBA" id="ARBA00048449"/>
    </source>
</evidence>
<dbReference type="GO" id="GO:0005737">
    <property type="term" value="C:cytoplasm"/>
    <property type="evidence" value="ECO:0007669"/>
    <property type="project" value="UniProtKB-SubCell"/>
</dbReference>
<evidence type="ECO:0000313" key="10">
    <source>
        <dbReference type="EMBL" id="SBW04020.1"/>
    </source>
</evidence>
<keyword evidence="4 9" id="KW-0808">Transferase</keyword>
<feature type="site" description="Participates in the substrate recognition with KAPA and in a stacking interaction with the adenine ring of SAM" evidence="9">
    <location>
        <position position="22"/>
    </location>
</feature>
<comment type="subunit">
    <text evidence="9">Homodimer.</text>
</comment>
<evidence type="ECO:0000256" key="5">
    <source>
        <dbReference type="ARBA" id="ARBA00022691"/>
    </source>
</evidence>
<comment type="pathway">
    <text evidence="2 9">Cofactor biosynthesis; biotin biosynthesis; 7,8-diaminononanoate from 8-amino-7-oxononanoate (SAM route): step 1/1.</text>
</comment>
<keyword evidence="3 9" id="KW-0032">Aminotransferase</keyword>
<feature type="binding site" evidence="9">
    <location>
        <position position="150"/>
    </location>
    <ligand>
        <name>substrate</name>
    </ligand>
</feature>
<sequence length="444" mass="47049">MRDSAMSSDLLARDSRVIWHPFTQALTAPEPIAAVSASGAEIVDADGNVILDMISSWWVNLHGHSHPRIAEAIAAQAKTMEQVIFATCTHEPAVSLAEGIVGLLPAPLSRVFYSDNGSTAVEVALKMALQFFRNRGETKRTRFVAMDGAYHGDTVGAMSLGVSCGIFDVWGEMLFAVDTLPNAPTWDGDDDVDAKEAKALAALDDYLAANGDAVVAAVVEPLVQGAGGMRMCRPEFLKAWVEKLKAAGALIVFDEVMTGFGRLGEAFACLKTGVSPDFVCLSKGITGGFMPMAATVTTDAVYAAFLARDTAKAFLHGHSYTANPLGCAAGNASLALLRDPACAKRRAEIEAFHRAALAEVRKLPGVRKPRVTGTIAALTLDPGGAERGLGAAVGLKLKEFFKAENMLIRPLGNVVYLLPPYCVTDDQLARAWDSIARGIRAVSA</sequence>
<comment type="function">
    <text evidence="9">Catalyzes the transfer of the alpha-amino group from S-adenosyl-L-methionine (SAM) to 7-keto-8-aminopelargonic acid (KAPA) to form 7,8-diaminopelargonic acid (DAPA). It is the only aminotransferase known to utilize SAM as an amino donor.</text>
</comment>
<dbReference type="GO" id="GO:0004015">
    <property type="term" value="F:adenosylmethionine-8-amino-7-oxononanoate transaminase activity"/>
    <property type="evidence" value="ECO:0007669"/>
    <property type="project" value="UniProtKB-UniRule"/>
</dbReference>
<comment type="catalytic activity">
    <reaction evidence="8 9">
        <text>(8S)-8-amino-7-oxononanoate + S-adenosyl-L-methionine = S-adenosyl-4-methylsulfanyl-2-oxobutanoate + (7R,8S)-7,8-diammoniononanoate</text>
        <dbReference type="Rhea" id="RHEA:16861"/>
        <dbReference type="ChEBI" id="CHEBI:16490"/>
        <dbReference type="ChEBI" id="CHEBI:59789"/>
        <dbReference type="ChEBI" id="CHEBI:149468"/>
        <dbReference type="ChEBI" id="CHEBI:149469"/>
        <dbReference type="EC" id="2.6.1.62"/>
    </reaction>
</comment>
<dbReference type="PANTHER" id="PTHR42684:SF3">
    <property type="entry name" value="ADENOSYLMETHIONINE-8-AMINO-7-OXONONANOATE AMINOTRANSFERASE"/>
    <property type="match status" value="1"/>
</dbReference>
<dbReference type="PANTHER" id="PTHR42684">
    <property type="entry name" value="ADENOSYLMETHIONINE-8-AMINO-7-OXONONANOATE AMINOTRANSFERASE"/>
    <property type="match status" value="1"/>
</dbReference>
<reference evidence="10" key="1">
    <citation type="submission" date="2016-04" db="EMBL/GenBank/DDBJ databases">
        <authorList>
            <person name="Evans L.H."/>
            <person name="Alamgir A."/>
            <person name="Owens N."/>
            <person name="Weber N.D."/>
            <person name="Virtaneva K."/>
            <person name="Barbian K."/>
            <person name="Babar A."/>
            <person name="Rosenke K."/>
        </authorList>
    </citation>
    <scope>NUCLEOTIDE SEQUENCE</scope>
    <source>
        <strain evidence="10">86</strain>
    </source>
</reference>
<evidence type="ECO:0000256" key="4">
    <source>
        <dbReference type="ARBA" id="ARBA00022679"/>
    </source>
</evidence>
<feature type="binding site" evidence="9">
    <location>
        <position position="317"/>
    </location>
    <ligand>
        <name>substrate</name>
    </ligand>
</feature>
<evidence type="ECO:0000256" key="2">
    <source>
        <dbReference type="ARBA" id="ARBA00005063"/>
    </source>
</evidence>
<comment type="similarity">
    <text evidence="9">Belongs to the class-III pyridoxal-phosphate-dependent aminotransferase family. BioA subfamily.</text>
</comment>
<dbReference type="Gene3D" id="3.90.1150.10">
    <property type="entry name" value="Aspartate Aminotransferase, domain 1"/>
    <property type="match status" value="1"/>
</dbReference>
<evidence type="ECO:0000256" key="3">
    <source>
        <dbReference type="ARBA" id="ARBA00022576"/>
    </source>
</evidence>
<feature type="binding site" evidence="9">
    <location>
        <position position="57"/>
    </location>
    <ligand>
        <name>substrate</name>
    </ligand>
</feature>
<feature type="binding site" evidence="9">
    <location>
        <begin position="318"/>
        <end position="319"/>
    </location>
    <ligand>
        <name>pyridoxal 5'-phosphate</name>
        <dbReference type="ChEBI" id="CHEBI:597326"/>
    </ligand>
</feature>
<dbReference type="InterPro" id="IPR015421">
    <property type="entry name" value="PyrdxlP-dep_Trfase_major"/>
</dbReference>
<proteinExistence type="inferred from homology"/>